<feature type="compositionally biased region" description="Polar residues" evidence="1">
    <location>
        <begin position="106"/>
        <end position="127"/>
    </location>
</feature>
<evidence type="ECO:0000313" key="3">
    <source>
        <dbReference type="Proteomes" id="UP000828390"/>
    </source>
</evidence>
<comment type="caution">
    <text evidence="2">The sequence shown here is derived from an EMBL/GenBank/DDBJ whole genome shotgun (WGS) entry which is preliminary data.</text>
</comment>
<dbReference type="Proteomes" id="UP000828390">
    <property type="component" value="Unassembled WGS sequence"/>
</dbReference>
<name>A0A9D4BL47_DREPO</name>
<keyword evidence="3" id="KW-1185">Reference proteome</keyword>
<proteinExistence type="predicted"/>
<reference evidence="2" key="2">
    <citation type="submission" date="2020-11" db="EMBL/GenBank/DDBJ databases">
        <authorList>
            <person name="McCartney M.A."/>
            <person name="Auch B."/>
            <person name="Kono T."/>
            <person name="Mallez S."/>
            <person name="Becker A."/>
            <person name="Gohl D.M."/>
            <person name="Silverstein K.A.T."/>
            <person name="Koren S."/>
            <person name="Bechman K.B."/>
            <person name="Herman A."/>
            <person name="Abrahante J.E."/>
            <person name="Garbe J."/>
        </authorList>
    </citation>
    <scope>NUCLEOTIDE SEQUENCE</scope>
    <source>
        <strain evidence="2">Duluth1</strain>
        <tissue evidence="2">Whole animal</tissue>
    </source>
</reference>
<evidence type="ECO:0000313" key="2">
    <source>
        <dbReference type="EMBL" id="KAH3707746.1"/>
    </source>
</evidence>
<protein>
    <submittedName>
        <fullName evidence="2">Uncharacterized protein</fullName>
    </submittedName>
</protein>
<accession>A0A9D4BL47</accession>
<feature type="compositionally biased region" description="Low complexity" evidence="1">
    <location>
        <begin position="26"/>
        <end position="43"/>
    </location>
</feature>
<feature type="compositionally biased region" description="Pro residues" evidence="1">
    <location>
        <begin position="128"/>
        <end position="139"/>
    </location>
</feature>
<feature type="compositionally biased region" description="Low complexity" evidence="1">
    <location>
        <begin position="95"/>
        <end position="105"/>
    </location>
</feature>
<gene>
    <name evidence="2" type="ORF">DPMN_067159</name>
</gene>
<dbReference type="EMBL" id="JAIWYP010000014">
    <property type="protein sequence ID" value="KAH3707746.1"/>
    <property type="molecule type" value="Genomic_DNA"/>
</dbReference>
<evidence type="ECO:0000256" key="1">
    <source>
        <dbReference type="SAM" id="MobiDB-lite"/>
    </source>
</evidence>
<dbReference type="PRINTS" id="PR01217">
    <property type="entry name" value="PRICHEXTENSN"/>
</dbReference>
<feature type="compositionally biased region" description="Pro residues" evidence="1">
    <location>
        <begin position="56"/>
        <end position="74"/>
    </location>
</feature>
<feature type="region of interest" description="Disordered" evidence="1">
    <location>
        <begin position="1"/>
        <end position="154"/>
    </location>
</feature>
<organism evidence="2 3">
    <name type="scientific">Dreissena polymorpha</name>
    <name type="common">Zebra mussel</name>
    <name type="synonym">Mytilus polymorpha</name>
    <dbReference type="NCBI Taxonomy" id="45954"/>
    <lineage>
        <taxon>Eukaryota</taxon>
        <taxon>Metazoa</taxon>
        <taxon>Spiralia</taxon>
        <taxon>Lophotrochozoa</taxon>
        <taxon>Mollusca</taxon>
        <taxon>Bivalvia</taxon>
        <taxon>Autobranchia</taxon>
        <taxon>Heteroconchia</taxon>
        <taxon>Euheterodonta</taxon>
        <taxon>Imparidentia</taxon>
        <taxon>Neoheterodontei</taxon>
        <taxon>Myida</taxon>
        <taxon>Dreissenoidea</taxon>
        <taxon>Dreissenidae</taxon>
        <taxon>Dreissena</taxon>
    </lineage>
</organism>
<sequence>MIQTPLHLPSLPTSHNPNPTPPAALSTSHNPHHNPTTLPTLHNPHTKSLSNNTQHPPYPTCSPPLPPLTNPTQPPLTSIPLTTPHKPDSIPNPSPLLTNLNPTAPHSTPTPLSTQHSPHINSLLNNTQPPPHFHSPPITPYTSPFLTEQNDKCE</sequence>
<reference evidence="2" key="1">
    <citation type="journal article" date="2019" name="bioRxiv">
        <title>The Genome of the Zebra Mussel, Dreissena polymorpha: A Resource for Invasive Species Research.</title>
        <authorList>
            <person name="McCartney M.A."/>
            <person name="Auch B."/>
            <person name="Kono T."/>
            <person name="Mallez S."/>
            <person name="Zhang Y."/>
            <person name="Obille A."/>
            <person name="Becker A."/>
            <person name="Abrahante J.E."/>
            <person name="Garbe J."/>
            <person name="Badalamenti J.P."/>
            <person name="Herman A."/>
            <person name="Mangelson H."/>
            <person name="Liachko I."/>
            <person name="Sullivan S."/>
            <person name="Sone E.D."/>
            <person name="Koren S."/>
            <person name="Silverstein K.A.T."/>
            <person name="Beckman K.B."/>
            <person name="Gohl D.M."/>
        </authorList>
    </citation>
    <scope>NUCLEOTIDE SEQUENCE</scope>
    <source>
        <strain evidence="2">Duluth1</strain>
        <tissue evidence="2">Whole animal</tissue>
    </source>
</reference>
<dbReference type="AlphaFoldDB" id="A0A9D4BL47"/>